<protein>
    <submittedName>
        <fullName evidence="1">Uncharacterized protein</fullName>
    </submittedName>
</protein>
<gene>
    <name evidence="1" type="ORF">A2527_08310</name>
</gene>
<sequence>MKIGHLLFLWLIFCPLAFGFEAEVGSHQDQYRYYSRESLLTGREQDFRHEESVQWGKMGFAWGNHRFSAEKKQITEKSLNRIDGVLDQRVSEEIIPRWDYHKKNLQLSLWREILSPLEQNGTYGLAWAENKQFPLDNLRAKVEKNREYIEFNLGFDRDRKLIEGSQIEQRYYLWQEFALGAYNQRQRGWRINLRQRQEVFPVVLAQKNWLTGFEYKNDQPAKPSTQAYWKSSLFKVEQYMLGETVGIAVRLENDFTFMLADSQQIIGLHLKLSSLKESFDQTDYQTPYRVDAAGGELRESLVYQGQTHLWSSPILLGWSYRYTDLPVMATYRGDQFEIFLAFNY</sequence>
<comment type="caution">
    <text evidence="1">The sequence shown here is derived from an EMBL/GenBank/DDBJ whole genome shotgun (WGS) entry which is preliminary data.</text>
</comment>
<dbReference type="STRING" id="1817772.A2527_08310"/>
<dbReference type="EMBL" id="MFNE01000026">
    <property type="protein sequence ID" value="OGG95165.1"/>
    <property type="molecule type" value="Genomic_DNA"/>
</dbReference>
<accession>A0A1F6GAN6</accession>
<dbReference type="Proteomes" id="UP000178449">
    <property type="component" value="Unassembled WGS sequence"/>
</dbReference>
<proteinExistence type="predicted"/>
<evidence type="ECO:0000313" key="1">
    <source>
        <dbReference type="EMBL" id="OGG95165.1"/>
    </source>
</evidence>
<organism evidence="1 2">
    <name type="scientific">Candidatus Lambdaproteobacteria bacterium RIFOXYD2_FULL_50_16</name>
    <dbReference type="NCBI Taxonomy" id="1817772"/>
    <lineage>
        <taxon>Bacteria</taxon>
        <taxon>Pseudomonadati</taxon>
        <taxon>Pseudomonadota</taxon>
        <taxon>Candidatus Lambdaproteobacteria</taxon>
    </lineage>
</organism>
<evidence type="ECO:0000313" key="2">
    <source>
        <dbReference type="Proteomes" id="UP000178449"/>
    </source>
</evidence>
<dbReference type="AlphaFoldDB" id="A0A1F6GAN6"/>
<name>A0A1F6GAN6_9PROT</name>
<reference evidence="1 2" key="1">
    <citation type="journal article" date="2016" name="Nat. Commun.">
        <title>Thousands of microbial genomes shed light on interconnected biogeochemical processes in an aquifer system.</title>
        <authorList>
            <person name="Anantharaman K."/>
            <person name="Brown C.T."/>
            <person name="Hug L.A."/>
            <person name="Sharon I."/>
            <person name="Castelle C.J."/>
            <person name="Probst A.J."/>
            <person name="Thomas B.C."/>
            <person name="Singh A."/>
            <person name="Wilkins M.J."/>
            <person name="Karaoz U."/>
            <person name="Brodie E.L."/>
            <person name="Williams K.H."/>
            <person name="Hubbard S.S."/>
            <person name="Banfield J.F."/>
        </authorList>
    </citation>
    <scope>NUCLEOTIDE SEQUENCE [LARGE SCALE GENOMIC DNA]</scope>
</reference>